<dbReference type="InterPro" id="IPR001878">
    <property type="entry name" value="Znf_CCHC"/>
</dbReference>
<keyword evidence="2" id="KW-0479">Metal-binding</keyword>
<feature type="region of interest" description="Disordered" evidence="3">
    <location>
        <begin position="305"/>
        <end position="329"/>
    </location>
</feature>
<dbReference type="InterPro" id="IPR036875">
    <property type="entry name" value="Znf_CCHC_sf"/>
</dbReference>
<gene>
    <name evidence="5" type="ORF">MCHLO_05979</name>
</gene>
<keyword evidence="2" id="KW-0862">Zinc</keyword>
<feature type="domain" description="CCHC-type" evidence="4">
    <location>
        <begin position="339"/>
        <end position="354"/>
    </location>
</feature>
<dbReference type="PROSITE" id="PS50158">
    <property type="entry name" value="ZF_CCHC"/>
    <property type="match status" value="1"/>
</dbReference>
<dbReference type="EMBL" id="DF844698">
    <property type="protein sequence ID" value="GAT48597.1"/>
    <property type="molecule type" value="Genomic_DNA"/>
</dbReference>
<evidence type="ECO:0000256" key="1">
    <source>
        <dbReference type="ARBA" id="ARBA00022664"/>
    </source>
</evidence>
<protein>
    <recommendedName>
        <fullName evidence="4">CCHC-type domain-containing protein</fullName>
    </recommendedName>
</protein>
<dbReference type="SUPFAM" id="SSF57756">
    <property type="entry name" value="Retrovirus zinc finger-like domains"/>
    <property type="match status" value="1"/>
</dbReference>
<keyword evidence="1" id="KW-0507">mRNA processing</keyword>
<evidence type="ECO:0000259" key="4">
    <source>
        <dbReference type="PROSITE" id="PS50158"/>
    </source>
</evidence>
<name>A0ABQ0LC83_MYCCL</name>
<reference evidence="5" key="1">
    <citation type="submission" date="2014-09" db="EMBL/GenBank/DDBJ databases">
        <title>Genome sequence of the luminous mushroom Mycena chlorophos for searching fungal bioluminescence genes.</title>
        <authorList>
            <person name="Tanaka Y."/>
            <person name="Kasuga D."/>
            <person name="Oba Y."/>
            <person name="Hase S."/>
            <person name="Sato K."/>
            <person name="Oba Y."/>
            <person name="Sakakibara Y."/>
        </authorList>
    </citation>
    <scope>NUCLEOTIDE SEQUENCE</scope>
</reference>
<evidence type="ECO:0000256" key="2">
    <source>
        <dbReference type="PROSITE-ProRule" id="PRU00047"/>
    </source>
</evidence>
<sequence>MAANAPAAFRVPNPWDSNAPKFTSDDPDDLEEFIYQVQRIITLGSVDAAQQKELFTSFVPLRKRLIWQAISSYGDTTKSFTDFLNDIKAMYPELGETSAGRLTELEKLCLKNRGIPVNEEGKLKRFGQEFIVLVDKLMKAPAILLNKEACQRYLNTLEHSFAMSLRTSLATKALMKEDFAPSTAAQTAAATARAAAPAGVTPPNRTKDDPIAIKDLITMAERMAAAGGVGSAYSTYELDTYSTTRPASTFTFAKVTEATDRRVEALEQKMAIFQDSLEIMEKRQKTNQEEMLKAVQDTIKSSMMREVPPHRDTNQNTNSGESFNRSRRTNWKNPENSGCFYCDKDDHYAHDCPRRNGHINKGWIKVENNRQRMGDGSRLPLGDGPLAQRIERYWMNKTGNTYMQMDEESDMGQLSELDILRDEIRSVQVQLCQQYEAHKVSTPNIMQQAPVVQPKVSGQDIAQAMLSLLSGAGLSAVKDQMVTTRTGRVTSEPNSDF</sequence>
<feature type="compositionally biased region" description="Polar residues" evidence="3">
    <location>
        <begin position="314"/>
        <end position="323"/>
    </location>
</feature>
<organism evidence="5 6">
    <name type="scientific">Mycena chlorophos</name>
    <name type="common">Agaric fungus</name>
    <name type="synonym">Agaricus chlorophos</name>
    <dbReference type="NCBI Taxonomy" id="658473"/>
    <lineage>
        <taxon>Eukaryota</taxon>
        <taxon>Fungi</taxon>
        <taxon>Dikarya</taxon>
        <taxon>Basidiomycota</taxon>
        <taxon>Agaricomycotina</taxon>
        <taxon>Agaricomycetes</taxon>
        <taxon>Agaricomycetidae</taxon>
        <taxon>Agaricales</taxon>
        <taxon>Marasmiineae</taxon>
        <taxon>Mycenaceae</taxon>
        <taxon>Mycena</taxon>
    </lineage>
</organism>
<keyword evidence="6" id="KW-1185">Reference proteome</keyword>
<evidence type="ECO:0000256" key="3">
    <source>
        <dbReference type="SAM" id="MobiDB-lite"/>
    </source>
</evidence>
<accession>A0ABQ0LC83</accession>
<evidence type="ECO:0000313" key="5">
    <source>
        <dbReference type="EMBL" id="GAT48597.1"/>
    </source>
</evidence>
<keyword evidence="2" id="KW-0863">Zinc-finger</keyword>
<dbReference type="Proteomes" id="UP000815677">
    <property type="component" value="Unassembled WGS sequence"/>
</dbReference>
<proteinExistence type="predicted"/>
<evidence type="ECO:0000313" key="6">
    <source>
        <dbReference type="Proteomes" id="UP000815677"/>
    </source>
</evidence>